<dbReference type="Pfam" id="PF24866">
    <property type="entry name" value="DUF7732"/>
    <property type="match status" value="2"/>
</dbReference>
<dbReference type="eggNOG" id="ENOG502S4KZ">
    <property type="taxonomic scope" value="Eukaryota"/>
</dbReference>
<name>K1XCB1_MARBU</name>
<dbReference type="STRING" id="1072389.K1XCB1"/>
<feature type="region of interest" description="Disordered" evidence="1">
    <location>
        <begin position="54"/>
        <end position="98"/>
    </location>
</feature>
<dbReference type="InParanoid" id="K1XCB1"/>
<protein>
    <submittedName>
        <fullName evidence="4">Conserved glycine-rich protein</fullName>
    </submittedName>
</protein>
<feature type="signal peptide" evidence="2">
    <location>
        <begin position="1"/>
        <end position="18"/>
    </location>
</feature>
<evidence type="ECO:0000256" key="1">
    <source>
        <dbReference type="SAM" id="MobiDB-lite"/>
    </source>
</evidence>
<evidence type="ECO:0000256" key="2">
    <source>
        <dbReference type="SAM" id="SignalP"/>
    </source>
</evidence>
<gene>
    <name evidence="4" type="ORF">MBM_03406</name>
</gene>
<dbReference type="Proteomes" id="UP000006753">
    <property type="component" value="Unassembled WGS sequence"/>
</dbReference>
<accession>K1XCB1</accession>
<dbReference type="RefSeq" id="XP_007291295.1">
    <property type="nucleotide sequence ID" value="XM_007291233.1"/>
</dbReference>
<organism evidence="4 5">
    <name type="scientific">Marssonina brunnea f. sp. multigermtubi (strain MB_m1)</name>
    <name type="common">Marssonina leaf spot fungus</name>
    <dbReference type="NCBI Taxonomy" id="1072389"/>
    <lineage>
        <taxon>Eukaryota</taxon>
        <taxon>Fungi</taxon>
        <taxon>Dikarya</taxon>
        <taxon>Ascomycota</taxon>
        <taxon>Pezizomycotina</taxon>
        <taxon>Leotiomycetes</taxon>
        <taxon>Helotiales</taxon>
        <taxon>Drepanopezizaceae</taxon>
        <taxon>Drepanopeziza</taxon>
    </lineage>
</organism>
<reference evidence="4 5" key="1">
    <citation type="journal article" date="2012" name="BMC Genomics">
        <title>Sequencing the genome of Marssonina brunnea reveals fungus-poplar co-evolution.</title>
        <authorList>
            <person name="Zhu S."/>
            <person name="Cao Y.-Z."/>
            <person name="Jiang C."/>
            <person name="Tan B.-Y."/>
            <person name="Wang Z."/>
            <person name="Feng S."/>
            <person name="Zhang L."/>
            <person name="Su X.-H."/>
            <person name="Brejova B."/>
            <person name="Vinar T."/>
            <person name="Xu M."/>
            <person name="Wang M.-X."/>
            <person name="Zhang S.-G."/>
            <person name="Huang M.-R."/>
            <person name="Wu R."/>
            <person name="Zhou Y."/>
        </authorList>
    </citation>
    <scope>NUCLEOTIDE SEQUENCE [LARGE SCALE GENOMIC DNA]</scope>
    <source>
        <strain evidence="4 5">MB_m1</strain>
    </source>
</reference>
<dbReference type="HOGENOM" id="CLU_060392_1_0_1"/>
<dbReference type="OrthoDB" id="5425547at2759"/>
<sequence>MKFFSTLAVACLLAPTIAHPQPLTTDNQRREAVAEAESIFAPVSAVSDLWKRKGGGASGGKGGSSSSSGKGGGTSSGSTSSGKGSSSSNAGGSTRTGSGARPVYGGYYGGGATTPYRSGSRSPLGIAPVFLGVGLLAIYPGLWLYGAYSYPYSNPYSFRNRTAQNTTTPTRDVQMARILVRQNEGVNETKPVICLCAEYSVCGCDDNNNSTFLDILIGDGDYFKLNQSLVTVADVNGTSTILINGTLPNGTTAAGGTEDASAAIRSIAEASGYWVMIGLVGLTCFAI</sequence>
<feature type="domain" description="DUF7732" evidence="3">
    <location>
        <begin position="107"/>
        <end position="168"/>
    </location>
</feature>
<evidence type="ECO:0000313" key="5">
    <source>
        <dbReference type="Proteomes" id="UP000006753"/>
    </source>
</evidence>
<evidence type="ECO:0000259" key="3">
    <source>
        <dbReference type="Pfam" id="PF24866"/>
    </source>
</evidence>
<feature type="domain" description="DUF7732" evidence="3">
    <location>
        <begin position="183"/>
        <end position="251"/>
    </location>
</feature>
<dbReference type="InterPro" id="IPR056634">
    <property type="entry name" value="DUF7732"/>
</dbReference>
<keyword evidence="5" id="KW-1185">Reference proteome</keyword>
<dbReference type="PANTHER" id="PTHR42091:SF1">
    <property type="entry name" value="CONSERVED GLYCINE-RICH PROTEIN (AFU_ORTHOLOGUE AFUA_7G02440)"/>
    <property type="match status" value="1"/>
</dbReference>
<feature type="compositionally biased region" description="Gly residues" evidence="1">
    <location>
        <begin position="55"/>
        <end position="75"/>
    </location>
</feature>
<dbReference type="AlphaFoldDB" id="K1XCB1"/>
<evidence type="ECO:0000313" key="4">
    <source>
        <dbReference type="EMBL" id="EKD18413.1"/>
    </source>
</evidence>
<feature type="chain" id="PRO_5003855296" evidence="2">
    <location>
        <begin position="19"/>
        <end position="287"/>
    </location>
</feature>
<keyword evidence="2" id="KW-0732">Signal</keyword>
<dbReference type="PANTHER" id="PTHR42091">
    <property type="entry name" value="CONSERVED GLYCINE-RICH PROTEIN (AFU_ORTHOLOGUE AFUA_7G02440)"/>
    <property type="match status" value="1"/>
</dbReference>
<dbReference type="EMBL" id="JH921433">
    <property type="protein sequence ID" value="EKD18413.1"/>
    <property type="molecule type" value="Genomic_DNA"/>
</dbReference>
<dbReference type="KEGG" id="mbe:MBM_03406"/>
<proteinExistence type="predicted"/>
<dbReference type="GeneID" id="18759341"/>
<feature type="compositionally biased region" description="Low complexity" evidence="1">
    <location>
        <begin position="76"/>
        <end position="98"/>
    </location>
</feature>
<dbReference type="OMA" id="HASGYWV"/>